<evidence type="ECO:0000313" key="5">
    <source>
        <dbReference type="Proteomes" id="UP001595660"/>
    </source>
</evidence>
<gene>
    <name evidence="4" type="ORF">ACFOKC_03155</name>
</gene>
<feature type="transmembrane region" description="Helical" evidence="2">
    <location>
        <begin position="164"/>
        <end position="185"/>
    </location>
</feature>
<name>A0ABD5NBP9_9EURY</name>
<proteinExistence type="predicted"/>
<feature type="domain" description="DUF7344" evidence="3">
    <location>
        <begin position="31"/>
        <end position="111"/>
    </location>
</feature>
<keyword evidence="5" id="KW-1185">Reference proteome</keyword>
<feature type="compositionally biased region" description="Polar residues" evidence="1">
    <location>
        <begin position="1"/>
        <end position="11"/>
    </location>
</feature>
<dbReference type="GeneID" id="69117369"/>
<evidence type="ECO:0000259" key="3">
    <source>
        <dbReference type="Pfam" id="PF24035"/>
    </source>
</evidence>
<evidence type="ECO:0000313" key="4">
    <source>
        <dbReference type="EMBL" id="MFC3476715.1"/>
    </source>
</evidence>
<accession>A0ABD5NBP9</accession>
<feature type="region of interest" description="Disordered" evidence="1">
    <location>
        <begin position="1"/>
        <end position="22"/>
    </location>
</feature>
<keyword evidence="2" id="KW-1133">Transmembrane helix</keyword>
<comment type="caution">
    <text evidence="4">The sequence shown here is derived from an EMBL/GenBank/DDBJ whole genome shotgun (WGS) entry which is preliminary data.</text>
</comment>
<keyword evidence="2" id="KW-0472">Membrane</keyword>
<protein>
    <recommendedName>
        <fullName evidence="3">DUF7344 domain-containing protein</fullName>
    </recommendedName>
</protein>
<evidence type="ECO:0000256" key="1">
    <source>
        <dbReference type="SAM" id="MobiDB-lite"/>
    </source>
</evidence>
<reference evidence="4 5" key="1">
    <citation type="journal article" date="2019" name="Int. J. Syst. Evol. Microbiol.">
        <title>The Global Catalogue of Microorganisms (GCM) 10K type strain sequencing project: providing services to taxonomists for standard genome sequencing and annotation.</title>
        <authorList>
            <consortium name="The Broad Institute Genomics Platform"/>
            <consortium name="The Broad Institute Genome Sequencing Center for Infectious Disease"/>
            <person name="Wu L."/>
            <person name="Ma J."/>
        </authorList>
    </citation>
    <scope>NUCLEOTIDE SEQUENCE [LARGE SCALE GENOMIC DNA]</scope>
    <source>
        <strain evidence="4 5">CGMCC 1.12562</strain>
    </source>
</reference>
<dbReference type="Proteomes" id="UP001595660">
    <property type="component" value="Unassembled WGS sequence"/>
</dbReference>
<keyword evidence="2" id="KW-0812">Transmembrane</keyword>
<dbReference type="RefSeq" id="WP_232572141.1">
    <property type="nucleotide sequence ID" value="NZ_CP089466.1"/>
</dbReference>
<dbReference type="InterPro" id="IPR055768">
    <property type="entry name" value="DUF7344"/>
</dbReference>
<dbReference type="AlphaFoldDB" id="A0ABD5NBP9"/>
<dbReference type="EMBL" id="JBHRWN010000002">
    <property type="protein sequence ID" value="MFC3476715.1"/>
    <property type="molecule type" value="Genomic_DNA"/>
</dbReference>
<sequence>MLTDDQPQTAPTAPVESGEETDGALDADDVFHLLQNQRRRYALRYLQLADSDTVKMRDLAEQVAAWEHDTTVELLSSKQRQRVYIPLYQNHLPKLADEGIIDYQQSRGVVTRLDGADQLDDYLPDAVGEEFEEAETAWPRYYLGTAGLGSVLLAGSLTNASVLAAVPGAVAGGVVLAAVALVALLQAAADGESD</sequence>
<evidence type="ECO:0000256" key="2">
    <source>
        <dbReference type="SAM" id="Phobius"/>
    </source>
</evidence>
<organism evidence="4 5">
    <name type="scientific">Halobacterium litoreum</name>
    <dbReference type="NCBI Taxonomy" id="2039234"/>
    <lineage>
        <taxon>Archaea</taxon>
        <taxon>Methanobacteriati</taxon>
        <taxon>Methanobacteriota</taxon>
        <taxon>Stenosarchaea group</taxon>
        <taxon>Halobacteria</taxon>
        <taxon>Halobacteriales</taxon>
        <taxon>Halobacteriaceae</taxon>
        <taxon>Halobacterium</taxon>
    </lineage>
</organism>
<dbReference type="Pfam" id="PF24035">
    <property type="entry name" value="DUF7344"/>
    <property type="match status" value="1"/>
</dbReference>